<gene>
    <name evidence="2" type="ORF">VMCG_08958</name>
</gene>
<feature type="transmembrane region" description="Helical" evidence="1">
    <location>
        <begin position="111"/>
        <end position="133"/>
    </location>
</feature>
<organism evidence="2 3">
    <name type="scientific">Cytospora schulzeri</name>
    <dbReference type="NCBI Taxonomy" id="448051"/>
    <lineage>
        <taxon>Eukaryota</taxon>
        <taxon>Fungi</taxon>
        <taxon>Dikarya</taxon>
        <taxon>Ascomycota</taxon>
        <taxon>Pezizomycotina</taxon>
        <taxon>Sordariomycetes</taxon>
        <taxon>Sordariomycetidae</taxon>
        <taxon>Diaporthales</taxon>
        <taxon>Cytosporaceae</taxon>
        <taxon>Cytospora</taxon>
    </lineage>
</organism>
<keyword evidence="1" id="KW-0472">Membrane</keyword>
<accession>A0A423VNI4</accession>
<keyword evidence="3" id="KW-1185">Reference proteome</keyword>
<reference evidence="2 3" key="1">
    <citation type="submission" date="2015-09" db="EMBL/GenBank/DDBJ databases">
        <title>Host preference determinants of Valsa canker pathogens revealed by comparative genomics.</title>
        <authorList>
            <person name="Yin Z."/>
            <person name="Huang L."/>
        </authorList>
    </citation>
    <scope>NUCLEOTIDE SEQUENCE [LARGE SCALE GENOMIC DNA]</scope>
    <source>
        <strain evidence="2 3">03-1</strain>
    </source>
</reference>
<feature type="transmembrane region" description="Helical" evidence="1">
    <location>
        <begin position="79"/>
        <end position="99"/>
    </location>
</feature>
<feature type="transmembrane region" description="Helical" evidence="1">
    <location>
        <begin position="21"/>
        <end position="40"/>
    </location>
</feature>
<comment type="caution">
    <text evidence="2">The sequence shown here is derived from an EMBL/GenBank/DDBJ whole genome shotgun (WGS) entry which is preliminary data.</text>
</comment>
<name>A0A423VNI4_9PEZI</name>
<dbReference type="EMBL" id="LKEA01000049">
    <property type="protein sequence ID" value="ROV92580.1"/>
    <property type="molecule type" value="Genomic_DNA"/>
</dbReference>
<dbReference type="OrthoDB" id="10454825at2759"/>
<protein>
    <submittedName>
        <fullName evidence="2">Uncharacterized protein</fullName>
    </submittedName>
</protein>
<dbReference type="AlphaFoldDB" id="A0A423VNI4"/>
<keyword evidence="1" id="KW-1133">Transmembrane helix</keyword>
<proteinExistence type="predicted"/>
<evidence type="ECO:0000313" key="3">
    <source>
        <dbReference type="Proteomes" id="UP000283895"/>
    </source>
</evidence>
<sequence>MADSDLCGLCLVGLFEVTFRLILYIITSIAIALIGELIAAHQHSIIQRSRQIQNLLCLPKCMHIFSEADTEINQDDIKVSAVILFFMALITSAGALSAVVEGTATFLDNLWVLGLSMGVPSSLGLALWLWLALSCRRRTKNRRDVAWDTEDAVIENSGMKRAVRDDDEKIILLSEQGKTKSIEIIGPDKIHGWQKELPKPEVKRDGRPSQHNGNGMAYKMRVSWDDADFPFMYYF</sequence>
<keyword evidence="1" id="KW-0812">Transmembrane</keyword>
<dbReference type="Proteomes" id="UP000283895">
    <property type="component" value="Unassembled WGS sequence"/>
</dbReference>
<evidence type="ECO:0000256" key="1">
    <source>
        <dbReference type="SAM" id="Phobius"/>
    </source>
</evidence>
<evidence type="ECO:0000313" key="2">
    <source>
        <dbReference type="EMBL" id="ROV92580.1"/>
    </source>
</evidence>